<reference evidence="9 10" key="1">
    <citation type="submission" date="2018-09" db="EMBL/GenBank/DDBJ databases">
        <authorList>
            <person name="Grouzdev D.S."/>
            <person name="Krutkina M.S."/>
        </authorList>
    </citation>
    <scope>NUCLEOTIDE SEQUENCE [LARGE SCALE GENOMIC DNA]</scope>
    <source>
        <strain evidence="9 10">RmlP001</strain>
    </source>
</reference>
<keyword evidence="10" id="KW-1185">Reference proteome</keyword>
<comment type="similarity">
    <text evidence="7">Belongs to the D-lyxose ketol-isomerase family.</text>
</comment>
<dbReference type="CDD" id="cd20309">
    <property type="entry name" value="cupin_EcSI"/>
    <property type="match status" value="1"/>
</dbReference>
<proteinExistence type="inferred from homology"/>
<dbReference type="OrthoDB" id="27002at2"/>
<sequence>MLRSEIDGLIDEAQALFAAQGLALPPWARFSPTDWAARPEQARFCAERQMGWDVTDFGSGDFAARGLLLLCTRNGIQGRTGERPYAEKLMVVRDGQETPFHRHIVKAEDIINRGGGDLVVEVTQFDGTVETTVPVSVTVDGDRRRLPPRSPVVLAPGESITLVPGQMHRFYGRGIVVVGEVSQTNDDHNDNVFLEPVGRFAAILNDAPARFPLWSELV</sequence>
<keyword evidence="3" id="KW-0464">Manganese</keyword>
<dbReference type="InterPro" id="IPR047581">
    <property type="entry name" value="EcSI_cupin"/>
</dbReference>
<dbReference type="GO" id="GO:0046872">
    <property type="term" value="F:metal ion binding"/>
    <property type="evidence" value="ECO:0007669"/>
    <property type="project" value="UniProtKB-KW"/>
</dbReference>
<accession>A0A4Q2RG73</accession>
<dbReference type="AlphaFoldDB" id="A0A4Q2RG73"/>
<comment type="cofactor">
    <cofactor evidence="1">
        <name>Mn(2+)</name>
        <dbReference type="ChEBI" id="CHEBI:29035"/>
    </cofactor>
</comment>
<evidence type="ECO:0000256" key="6">
    <source>
        <dbReference type="ARBA" id="ARBA00044907"/>
    </source>
</evidence>
<gene>
    <name evidence="9" type="ORF">D3272_03865</name>
</gene>
<evidence type="ECO:0000313" key="10">
    <source>
        <dbReference type="Proteomes" id="UP000289411"/>
    </source>
</evidence>
<keyword evidence="5" id="KW-0119">Carbohydrate metabolism</keyword>
<evidence type="ECO:0000256" key="4">
    <source>
        <dbReference type="ARBA" id="ARBA00023235"/>
    </source>
</evidence>
<keyword evidence="2" id="KW-0479">Metal-binding</keyword>
<evidence type="ECO:0000256" key="5">
    <source>
        <dbReference type="ARBA" id="ARBA00023277"/>
    </source>
</evidence>
<dbReference type="Gene3D" id="2.60.120.10">
    <property type="entry name" value="Jelly Rolls"/>
    <property type="match status" value="1"/>
</dbReference>
<dbReference type="Proteomes" id="UP000289411">
    <property type="component" value="Unassembled WGS sequence"/>
</dbReference>
<dbReference type="Pfam" id="PF07385">
    <property type="entry name" value="Lyx_isomer"/>
    <property type="match status" value="1"/>
</dbReference>
<dbReference type="GO" id="GO:0047828">
    <property type="term" value="F:D-lyxose ketol-isomerase activity"/>
    <property type="evidence" value="ECO:0007669"/>
    <property type="project" value="UniProtKB-EC"/>
</dbReference>
<dbReference type="InterPro" id="IPR014710">
    <property type="entry name" value="RmlC-like_jellyroll"/>
</dbReference>
<dbReference type="EC" id="5.3.1.15" evidence="8"/>
<evidence type="ECO:0000313" key="9">
    <source>
        <dbReference type="EMBL" id="RYB07207.1"/>
    </source>
</evidence>
<evidence type="ECO:0000256" key="1">
    <source>
        <dbReference type="ARBA" id="ARBA00001936"/>
    </source>
</evidence>
<protein>
    <recommendedName>
        <fullName evidence="8">D-lyxose ketol-isomerase</fullName>
        <ecNumber evidence="8">5.3.1.15</ecNumber>
    </recommendedName>
</protein>
<keyword evidence="4 9" id="KW-0413">Isomerase</keyword>
<evidence type="ECO:0000256" key="2">
    <source>
        <dbReference type="ARBA" id="ARBA00022723"/>
    </source>
</evidence>
<evidence type="ECO:0000256" key="3">
    <source>
        <dbReference type="ARBA" id="ARBA00023211"/>
    </source>
</evidence>
<evidence type="ECO:0000256" key="7">
    <source>
        <dbReference type="ARBA" id="ARBA00044951"/>
    </source>
</evidence>
<name>A0A4Q2RG73_9HYPH</name>
<reference evidence="9 10" key="2">
    <citation type="submission" date="2019-02" db="EMBL/GenBank/DDBJ databases">
        <title>'Lichenibacterium ramalinii' gen. nov. sp. nov., 'Lichenibacterium minor' gen. nov. sp. nov.</title>
        <authorList>
            <person name="Pankratov T."/>
        </authorList>
    </citation>
    <scope>NUCLEOTIDE SEQUENCE [LARGE SCALE GENOMIC DNA]</scope>
    <source>
        <strain evidence="9 10">RmlP001</strain>
    </source>
</reference>
<dbReference type="InterPro" id="IPR010864">
    <property type="entry name" value="D-lyxose_isomer"/>
</dbReference>
<dbReference type="RefSeq" id="WP_129217806.1">
    <property type="nucleotide sequence ID" value="NZ_QYBC01000002.1"/>
</dbReference>
<evidence type="ECO:0000256" key="8">
    <source>
        <dbReference type="ARBA" id="ARBA00044972"/>
    </source>
</evidence>
<dbReference type="EMBL" id="QYBC01000002">
    <property type="protein sequence ID" value="RYB07207.1"/>
    <property type="molecule type" value="Genomic_DNA"/>
</dbReference>
<organism evidence="9 10">
    <name type="scientific">Lichenibacterium ramalinae</name>
    <dbReference type="NCBI Taxonomy" id="2316527"/>
    <lineage>
        <taxon>Bacteria</taxon>
        <taxon>Pseudomonadati</taxon>
        <taxon>Pseudomonadota</taxon>
        <taxon>Alphaproteobacteria</taxon>
        <taxon>Hyphomicrobiales</taxon>
        <taxon>Lichenihabitantaceae</taxon>
        <taxon>Lichenibacterium</taxon>
    </lineage>
</organism>
<comment type="caution">
    <text evidence="9">The sequence shown here is derived from an EMBL/GenBank/DDBJ whole genome shotgun (WGS) entry which is preliminary data.</text>
</comment>
<comment type="catalytic activity">
    <reaction evidence="6">
        <text>D-lyxose = D-xylulose</text>
        <dbReference type="Rhea" id="RHEA:14201"/>
        <dbReference type="ChEBI" id="CHEBI:16789"/>
        <dbReference type="ChEBI" id="CHEBI:17140"/>
        <dbReference type="EC" id="5.3.1.15"/>
    </reaction>
</comment>